<sequence length="224" mass="23650">MRFRDRVDAGRRLADRLEPLRAESPVVLGLPRGGVPVAYEVARALGAPLDVILVRKLGVPRHEEVGFGAVGEDGVRVLNDDIMRVSRVGEDDLAEIQAHEEARLARQAGTFRGGRPRVALEGRTAVVVDDGVATGATASAACRVARAHGAARVVLAVPVSAPDAAEALRAQVDELICLTTPAVFFAVGEWYQDFSQTTDEEVVALLRRGGAAGDGPGAPHRAEP</sequence>
<proteinExistence type="predicted"/>
<dbReference type="OrthoDB" id="9810066at2"/>
<dbReference type="SUPFAM" id="SSF53271">
    <property type="entry name" value="PRTase-like"/>
    <property type="match status" value="1"/>
</dbReference>
<feature type="domain" description="Phosphoribosyltransferase" evidence="1">
    <location>
        <begin position="17"/>
        <end position="189"/>
    </location>
</feature>
<dbReference type="EMBL" id="CP021744">
    <property type="protein sequence ID" value="ARZ66268.1"/>
    <property type="molecule type" value="Genomic_DNA"/>
</dbReference>
<name>A0A1Z2KW44_9ACTN</name>
<evidence type="ECO:0000313" key="3">
    <source>
        <dbReference type="Proteomes" id="UP000195755"/>
    </source>
</evidence>
<keyword evidence="2" id="KW-0808">Transferase</keyword>
<keyword evidence="2" id="KW-0328">Glycosyltransferase</keyword>
<dbReference type="Pfam" id="PF00156">
    <property type="entry name" value="Pribosyltran"/>
    <property type="match status" value="1"/>
</dbReference>
<dbReference type="AlphaFoldDB" id="A0A1Z2KW44"/>
<dbReference type="GO" id="GO:0016757">
    <property type="term" value="F:glycosyltransferase activity"/>
    <property type="evidence" value="ECO:0007669"/>
    <property type="project" value="UniProtKB-KW"/>
</dbReference>
<dbReference type="InterPro" id="IPR029057">
    <property type="entry name" value="PRTase-like"/>
</dbReference>
<evidence type="ECO:0000259" key="1">
    <source>
        <dbReference type="Pfam" id="PF00156"/>
    </source>
</evidence>
<dbReference type="Proteomes" id="UP000195755">
    <property type="component" value="Chromosome"/>
</dbReference>
<dbReference type="CDD" id="cd06223">
    <property type="entry name" value="PRTases_typeI"/>
    <property type="match status" value="1"/>
</dbReference>
<accession>A0A1Z2KW44</accession>
<reference evidence="2 3" key="1">
    <citation type="submission" date="2017-06" db="EMBL/GenBank/DDBJ databases">
        <title>Streptomyces albireticuli Genome sequencing and assembly.</title>
        <authorList>
            <person name="Wang Y."/>
            <person name="Du B."/>
            <person name="Ding Y."/>
            <person name="Liu H."/>
            <person name="Hou Q."/>
            <person name="Liu K."/>
            <person name="Yao L."/>
            <person name="Wang C."/>
        </authorList>
    </citation>
    <scope>NUCLEOTIDE SEQUENCE [LARGE SCALE GENOMIC DNA]</scope>
    <source>
        <strain evidence="2 3">MDJK11</strain>
    </source>
</reference>
<dbReference type="Gene3D" id="3.40.50.2020">
    <property type="match status" value="1"/>
</dbReference>
<protein>
    <submittedName>
        <fullName evidence="2">Phosphoribosyltransferase</fullName>
    </submittedName>
</protein>
<dbReference type="Gene3D" id="3.30.1310.20">
    <property type="entry name" value="PRTase-like"/>
    <property type="match status" value="1"/>
</dbReference>
<evidence type="ECO:0000313" key="2">
    <source>
        <dbReference type="EMBL" id="ARZ66268.1"/>
    </source>
</evidence>
<dbReference type="KEGG" id="salj:SMD11_0602"/>
<organism evidence="2 3">
    <name type="scientific">Streptomyces albireticuli</name>
    <dbReference type="NCBI Taxonomy" id="1940"/>
    <lineage>
        <taxon>Bacteria</taxon>
        <taxon>Bacillati</taxon>
        <taxon>Actinomycetota</taxon>
        <taxon>Actinomycetes</taxon>
        <taxon>Kitasatosporales</taxon>
        <taxon>Streptomycetaceae</taxon>
        <taxon>Streptomyces</taxon>
    </lineage>
</organism>
<dbReference type="InterPro" id="IPR000836">
    <property type="entry name" value="PRTase_dom"/>
</dbReference>
<gene>
    <name evidence="2" type="ORF">SMD11_0602</name>
</gene>